<reference evidence="2" key="1">
    <citation type="submission" date="2021-03" db="EMBL/GenBank/DDBJ databases">
        <title>Draft genome sequence of rust myrtle Austropuccinia psidii MF-1, a brazilian biotype.</title>
        <authorList>
            <person name="Quecine M.C."/>
            <person name="Pachon D.M.R."/>
            <person name="Bonatelli M.L."/>
            <person name="Correr F.H."/>
            <person name="Franceschini L.M."/>
            <person name="Leite T.F."/>
            <person name="Margarido G.R.A."/>
            <person name="Almeida C.A."/>
            <person name="Ferrarezi J.A."/>
            <person name="Labate C.A."/>
        </authorList>
    </citation>
    <scope>NUCLEOTIDE SEQUENCE</scope>
    <source>
        <strain evidence="2">MF-1</strain>
    </source>
</reference>
<feature type="region of interest" description="Disordered" evidence="1">
    <location>
        <begin position="1"/>
        <end position="55"/>
    </location>
</feature>
<name>A0A9Q3DV33_9BASI</name>
<sequence>MQHGQQKVQPGISLSRTWSKLPEDLSQRARLQRPYDNQQRLRTANPDRAHSDSFRFTRSRPKQLSSGFTQFRNQQISGQESPFFTIPGSFPEKTRIKGQKQDLFSPKAERVRPNDPKSFGLGERSTQEPEVVVNNSRIRCTLNRDITPTQIEHNSVSPESNLNSVVLWLQMSQFAEKTQNQFAELEASHERMKKLTAPLDKVVKPLQEGQAQLSKALEETNKRLNIVFEEQHQSRRDRDCLDQEINKLFSVYHNMKPQQQGHVIDNPYHPYGMLVNKARSPSQYQDEDNMSYSEKEALKQLPETSSWPEFSGTGE</sequence>
<evidence type="ECO:0000256" key="1">
    <source>
        <dbReference type="SAM" id="MobiDB-lite"/>
    </source>
</evidence>
<gene>
    <name evidence="2" type="ORF">O181_047320</name>
</gene>
<feature type="compositionally biased region" description="Basic and acidic residues" evidence="1">
    <location>
        <begin position="45"/>
        <end position="55"/>
    </location>
</feature>
<evidence type="ECO:0000313" key="3">
    <source>
        <dbReference type="Proteomes" id="UP000765509"/>
    </source>
</evidence>
<organism evidence="2 3">
    <name type="scientific">Austropuccinia psidii MF-1</name>
    <dbReference type="NCBI Taxonomy" id="1389203"/>
    <lineage>
        <taxon>Eukaryota</taxon>
        <taxon>Fungi</taxon>
        <taxon>Dikarya</taxon>
        <taxon>Basidiomycota</taxon>
        <taxon>Pucciniomycotina</taxon>
        <taxon>Pucciniomycetes</taxon>
        <taxon>Pucciniales</taxon>
        <taxon>Sphaerophragmiaceae</taxon>
        <taxon>Austropuccinia</taxon>
    </lineage>
</organism>
<dbReference type="EMBL" id="AVOT02019812">
    <property type="protein sequence ID" value="MBW0507605.1"/>
    <property type="molecule type" value="Genomic_DNA"/>
</dbReference>
<dbReference type="AlphaFoldDB" id="A0A9Q3DV33"/>
<dbReference type="Proteomes" id="UP000765509">
    <property type="component" value="Unassembled WGS sequence"/>
</dbReference>
<comment type="caution">
    <text evidence="2">The sequence shown here is derived from an EMBL/GenBank/DDBJ whole genome shotgun (WGS) entry which is preliminary data.</text>
</comment>
<feature type="compositionally biased region" description="Polar residues" evidence="1">
    <location>
        <begin position="1"/>
        <end position="18"/>
    </location>
</feature>
<feature type="region of interest" description="Disordered" evidence="1">
    <location>
        <begin position="279"/>
        <end position="315"/>
    </location>
</feature>
<protein>
    <submittedName>
        <fullName evidence="2">Uncharacterized protein</fullName>
    </submittedName>
</protein>
<evidence type="ECO:0000313" key="2">
    <source>
        <dbReference type="EMBL" id="MBW0507605.1"/>
    </source>
</evidence>
<keyword evidence="3" id="KW-1185">Reference proteome</keyword>
<accession>A0A9Q3DV33</accession>
<feature type="region of interest" description="Disordered" evidence="1">
    <location>
        <begin position="107"/>
        <end position="130"/>
    </location>
</feature>
<proteinExistence type="predicted"/>